<dbReference type="GO" id="GO:0070180">
    <property type="term" value="F:large ribosomal subunit rRNA binding"/>
    <property type="evidence" value="ECO:0007669"/>
    <property type="project" value="UniProtKB-UniRule"/>
</dbReference>
<keyword evidence="5 6" id="KW-0687">Ribonucleoprotein</keyword>
<keyword evidence="2 6" id="KW-0699">rRNA-binding</keyword>
<evidence type="ECO:0000313" key="9">
    <source>
        <dbReference type="EMBL" id="WYY00895.1"/>
    </source>
</evidence>
<dbReference type="InterPro" id="IPR043164">
    <property type="entry name" value="Ribosomal_uL10-like_insert_sf"/>
</dbReference>
<dbReference type="AlphaFoldDB" id="A0AAX4NJB4"/>
<dbReference type="InterPro" id="IPR001790">
    <property type="entry name" value="Ribosomal_uL10"/>
</dbReference>
<dbReference type="PANTHER" id="PTHR45699:SF3">
    <property type="entry name" value="LARGE RIBOSOMAL SUBUNIT PROTEIN UL10"/>
    <property type="match status" value="1"/>
</dbReference>
<accession>A0AAX4NJB4</accession>
<keyword evidence="10" id="KW-1185">Reference proteome</keyword>
<feature type="compositionally biased region" description="Acidic residues" evidence="7">
    <location>
        <begin position="301"/>
        <end position="311"/>
    </location>
</feature>
<organism evidence="9 10">
    <name type="scientific">Oxyplasma meridianum</name>
    <dbReference type="NCBI Taxonomy" id="3073602"/>
    <lineage>
        <taxon>Archaea</taxon>
        <taxon>Methanobacteriati</taxon>
        <taxon>Thermoplasmatota</taxon>
        <taxon>Thermoplasmata</taxon>
        <taxon>Thermoplasmatales</taxon>
        <taxon>Thermoplasmataceae</taxon>
        <taxon>Oxyplasma</taxon>
    </lineage>
</organism>
<dbReference type="GeneID" id="95968219"/>
<dbReference type="Gene3D" id="3.30.70.1730">
    <property type="match status" value="1"/>
</dbReference>
<dbReference type="Pfam" id="PF17777">
    <property type="entry name" value="RL10P_insert"/>
    <property type="match status" value="1"/>
</dbReference>
<evidence type="ECO:0000256" key="7">
    <source>
        <dbReference type="SAM" id="MobiDB-lite"/>
    </source>
</evidence>
<dbReference type="InterPro" id="IPR050323">
    <property type="entry name" value="Ribosomal_protein_uL10"/>
</dbReference>
<dbReference type="Proteomes" id="UP001451606">
    <property type="component" value="Chromosome"/>
</dbReference>
<dbReference type="RefSeq" id="WP_393971221.1">
    <property type="nucleotide sequence ID" value="NZ_CP133772.1"/>
</dbReference>
<dbReference type="InterPro" id="IPR040637">
    <property type="entry name" value="Ribosomal_uL10-like_insert"/>
</dbReference>
<dbReference type="Gene3D" id="6.10.140.760">
    <property type="match status" value="1"/>
</dbReference>
<reference evidence="9 10" key="1">
    <citation type="submission" date="2023-09" db="EMBL/GenBank/DDBJ databases">
        <authorList>
            <person name="Golyshina O.V."/>
            <person name="Lunev E.A."/>
            <person name="Bargiela R."/>
            <person name="Gaines M.C."/>
            <person name="Daum B."/>
            <person name="Bale N.J."/>
            <person name="Koenen M."/>
            <person name="Sinninghe Damst J.S."/>
            <person name="Yakimov M."/>
            <person name="Golyshin P.N."/>
        </authorList>
    </citation>
    <scope>NUCLEOTIDE SEQUENCE [LARGE SCALE GENOMIC DNA]</scope>
    <source>
        <strain evidence="9 10">M1</strain>
    </source>
</reference>
<comment type="similarity">
    <text evidence="1 6">Belongs to the universal ribosomal protein uL10 family.</text>
</comment>
<dbReference type="HAMAP" id="MF_00280">
    <property type="entry name" value="Ribosomal_uL10_arch"/>
    <property type="match status" value="1"/>
</dbReference>
<evidence type="ECO:0000256" key="2">
    <source>
        <dbReference type="ARBA" id="ARBA00022730"/>
    </source>
</evidence>
<dbReference type="Pfam" id="PF00466">
    <property type="entry name" value="Ribosomal_L10"/>
    <property type="match status" value="1"/>
</dbReference>
<dbReference type="GO" id="GO:0000027">
    <property type="term" value="P:ribosomal large subunit assembly"/>
    <property type="evidence" value="ECO:0007669"/>
    <property type="project" value="TreeGrafter"/>
</dbReference>
<evidence type="ECO:0000313" key="10">
    <source>
        <dbReference type="Proteomes" id="UP001451606"/>
    </source>
</evidence>
<comment type="function">
    <text evidence="6">Forms part of the ribosomal stalk, playing a central role in the interaction of the ribosome with GTP-bound translation factors.</text>
</comment>
<dbReference type="Gene3D" id="3.90.105.20">
    <property type="match status" value="1"/>
</dbReference>
<name>A0AAX4NJB4_9ARCH</name>
<dbReference type="GO" id="GO:0022625">
    <property type="term" value="C:cytosolic large ribosomal subunit"/>
    <property type="evidence" value="ECO:0007669"/>
    <property type="project" value="TreeGrafter"/>
</dbReference>
<proteinExistence type="inferred from homology"/>
<evidence type="ECO:0000256" key="3">
    <source>
        <dbReference type="ARBA" id="ARBA00022884"/>
    </source>
</evidence>
<dbReference type="InterPro" id="IPR043141">
    <property type="entry name" value="Ribosomal_uL10-like_sf"/>
</dbReference>
<dbReference type="PANTHER" id="PTHR45699">
    <property type="entry name" value="60S ACIDIC RIBOSOMAL PROTEIN P0"/>
    <property type="match status" value="1"/>
</dbReference>
<feature type="region of interest" description="Disordered" evidence="7">
    <location>
        <begin position="279"/>
        <end position="321"/>
    </location>
</feature>
<dbReference type="EMBL" id="CP133772">
    <property type="protein sequence ID" value="WYY00895.1"/>
    <property type="molecule type" value="Genomic_DNA"/>
</dbReference>
<dbReference type="GO" id="GO:0002181">
    <property type="term" value="P:cytoplasmic translation"/>
    <property type="evidence" value="ECO:0007669"/>
    <property type="project" value="TreeGrafter"/>
</dbReference>
<feature type="compositionally biased region" description="Basic and acidic residues" evidence="7">
    <location>
        <begin position="285"/>
        <end position="300"/>
    </location>
</feature>
<feature type="domain" description="Large ribosomal subunit protein uL10-like insertion" evidence="8">
    <location>
        <begin position="110"/>
        <end position="180"/>
    </location>
</feature>
<keyword evidence="4 6" id="KW-0689">Ribosomal protein</keyword>
<comment type="subunit">
    <text evidence="6">Part of the 50S ribosomal subunit. Forms part of the ribosomal stalk which helps the ribosome interact with GTP-bound translation factors. Forms a heptameric L10(L12)2(L12)2(L12)2 complex, where L10 forms an elongated spine to which the L12 dimers bind in a sequential fashion.</text>
</comment>
<evidence type="ECO:0000256" key="5">
    <source>
        <dbReference type="ARBA" id="ARBA00023274"/>
    </source>
</evidence>
<dbReference type="KEGG" id="omr:OXIME_001481"/>
<dbReference type="SUPFAM" id="SSF160369">
    <property type="entry name" value="Ribosomal protein L10-like"/>
    <property type="match status" value="1"/>
</dbReference>
<evidence type="ECO:0000256" key="6">
    <source>
        <dbReference type="HAMAP-Rule" id="MF_00280"/>
    </source>
</evidence>
<dbReference type="GO" id="GO:0003735">
    <property type="term" value="F:structural constituent of ribosome"/>
    <property type="evidence" value="ECO:0007669"/>
    <property type="project" value="TreeGrafter"/>
</dbReference>
<evidence type="ECO:0000256" key="4">
    <source>
        <dbReference type="ARBA" id="ARBA00022980"/>
    </source>
</evidence>
<keyword evidence="3 6" id="KW-0694">RNA-binding</keyword>
<dbReference type="InterPro" id="IPR022909">
    <property type="entry name" value="Ribosomal_uL10_arc"/>
</dbReference>
<protein>
    <recommendedName>
        <fullName evidence="6">Large ribosomal subunit protein uL10</fullName>
    </recommendedName>
    <alternativeName>
        <fullName evidence="6">Acidic ribosomal protein P0 homolog</fullName>
    </alternativeName>
</protein>
<evidence type="ECO:0000259" key="8">
    <source>
        <dbReference type="Pfam" id="PF17777"/>
    </source>
</evidence>
<sequence>MSYQRNPAQWKVKLVNDLSKEISESPVSAIVSIKGLRNKQLQSIRRNLSSDMKLRVVRIRLLIKALDKTDRKNIKSLEQLAEGQIGLVTTKLPPSKLYKLFEGTKEKAAARGGETAPDDIIIPEMATNFPPGPMISEFQKAGIQTAIDKGKIAIKKEILYVKKGEPIPKDKAKILEKLEIHPLTVGLDILGAYSDGILFTREAISITEEQIMLDMARAFSQAKELAVNAMFLVPEIVPQLIVKAKINAEYLALESGFVDESNVQLFILKAIREASALNSAMGNQQEEKKPEKAKEEKTEEKTEDAESEEDKVSEGLGSLFG</sequence>
<evidence type="ECO:0000256" key="1">
    <source>
        <dbReference type="ARBA" id="ARBA00008889"/>
    </source>
</evidence>
<gene>
    <name evidence="6" type="primary">rpl10</name>
    <name evidence="6" type="synonym">rplP0</name>
    <name evidence="9" type="ORF">OXIME_001481</name>
</gene>